<keyword evidence="2" id="KW-0732">Signal</keyword>
<dbReference type="PROSITE" id="PS51257">
    <property type="entry name" value="PROKAR_LIPOPROTEIN"/>
    <property type="match status" value="1"/>
</dbReference>
<dbReference type="PATRIC" id="fig|817.53.peg.400"/>
<evidence type="ECO:0000313" key="6">
    <source>
        <dbReference type="Proteomes" id="UP000266644"/>
    </source>
</evidence>
<comment type="caution">
    <text evidence="3">The sequence shown here is derived from an EMBL/GenBank/DDBJ whole genome shotgun (WGS) entry which is preliminary data.</text>
</comment>
<dbReference type="RefSeq" id="WP_044299523.1">
    <property type="nucleotide sequence ID" value="NZ_CAEUHN010000018.1"/>
</dbReference>
<feature type="coiled-coil region" evidence="1">
    <location>
        <begin position="450"/>
        <end position="498"/>
    </location>
</feature>
<accession>A0A0I9SDC9</accession>
<organism evidence="3">
    <name type="scientific">Bacteroides fragilis</name>
    <dbReference type="NCBI Taxonomy" id="817"/>
    <lineage>
        <taxon>Bacteria</taxon>
        <taxon>Pseudomonadati</taxon>
        <taxon>Bacteroidota</taxon>
        <taxon>Bacteroidia</taxon>
        <taxon>Bacteroidales</taxon>
        <taxon>Bacteroidaceae</taxon>
        <taxon>Bacteroides</taxon>
    </lineage>
</organism>
<evidence type="ECO:0000256" key="2">
    <source>
        <dbReference type="SAM" id="SignalP"/>
    </source>
</evidence>
<feature type="chain" id="PRO_5044366553" description="Lipoprotein" evidence="2">
    <location>
        <begin position="20"/>
        <end position="506"/>
    </location>
</feature>
<evidence type="ECO:0000313" key="4">
    <source>
        <dbReference type="EMBL" id="MCZ2655444.1"/>
    </source>
</evidence>
<dbReference type="EMBL" id="JMZZ02000036">
    <property type="protein sequence ID" value="KFX76380.1"/>
    <property type="molecule type" value="Genomic_DNA"/>
</dbReference>
<dbReference type="EMBL" id="QRJE01000007">
    <property type="protein sequence ID" value="RHH14518.1"/>
    <property type="molecule type" value="Genomic_DNA"/>
</dbReference>
<reference evidence="3" key="2">
    <citation type="submission" date="2014-07" db="EMBL/GenBank/DDBJ databases">
        <title>Genetics and epidemiology of antimicrobial resistance in B. fragilis group.</title>
        <authorList>
            <person name="Sydenham T.V."/>
            <person name="Hasman H."/>
            <person name="Kemp M."/>
            <person name="Justesen U.S."/>
        </authorList>
    </citation>
    <scope>NUCLEOTIDE SEQUENCE [LARGE SCALE GENOMIC DNA]</scope>
    <source>
        <strain evidence="3">DCMOUH0018B</strain>
    </source>
</reference>
<protein>
    <recommendedName>
        <fullName evidence="7">Lipoprotein</fullName>
    </recommendedName>
</protein>
<evidence type="ECO:0000256" key="1">
    <source>
        <dbReference type="SAM" id="Coils"/>
    </source>
</evidence>
<feature type="coiled-coil region" evidence="1">
    <location>
        <begin position="46"/>
        <end position="116"/>
    </location>
</feature>
<reference evidence="3" key="1">
    <citation type="book" date="2014" name="THE 24TH EUROPEAN CONGRESS OF CLINICAL MICROBIOLOGY AND INFECTIOUS DISEASES" publisher="ECCMID 2014" city="Barcelona, Spain">
        <title>Identification of resistance genes in three multidrug-resistant Bacteroides fragilis isolates by whole genome sequencing.</title>
        <editorList>
            <person name="Unknown"/>
            <person name="A."/>
        </editorList>
        <authorList>
            <person name="Sydenham T.V."/>
            <person name="Hasman H."/>
            <person name="Wang M."/>
            <person name="Soki J."/>
            <person name="Nagy E."/>
            <person name="Justesen U.S."/>
        </authorList>
    </citation>
    <scope>NUCLEOTIDE SEQUENCE</scope>
    <source>
        <strain evidence="3">DCMOUH0018B</strain>
    </source>
</reference>
<dbReference type="EMBL" id="JAPUAC010000012">
    <property type="protein sequence ID" value="MCZ2655444.1"/>
    <property type="molecule type" value="Genomic_DNA"/>
</dbReference>
<gene>
    <name evidence="5" type="ORF">DW228_05125</name>
    <name evidence="3" type="ORF">EE52_0201860</name>
    <name evidence="4" type="ORF">O1422_14850</name>
</gene>
<dbReference type="Proteomes" id="UP001075704">
    <property type="component" value="Unassembled WGS sequence"/>
</dbReference>
<proteinExistence type="predicted"/>
<dbReference type="AlphaFoldDB" id="A0A0I9SDC9"/>
<reference evidence="5 6" key="3">
    <citation type="submission" date="2018-08" db="EMBL/GenBank/DDBJ databases">
        <title>A genome reference for cultivated species of the human gut microbiota.</title>
        <authorList>
            <person name="Zou Y."/>
            <person name="Xue W."/>
            <person name="Luo G."/>
        </authorList>
    </citation>
    <scope>NUCLEOTIDE SEQUENCE [LARGE SCALE GENOMIC DNA]</scope>
    <source>
        <strain evidence="5 6">AM18-6</strain>
    </source>
</reference>
<reference evidence="4" key="4">
    <citation type="submission" date="2022-12" db="EMBL/GenBank/DDBJ databases">
        <title>Development of a Multilocus Sequence Typing Scheme for Bacteroides fragilis Based on Whole Genome Sequencing Data and Clinical Application.</title>
        <authorList>
            <person name="Nielsen F.D."/>
            <person name="Justesen U.S."/>
        </authorList>
    </citation>
    <scope>NUCLEOTIDE SEQUENCE</scope>
    <source>
        <strain evidence="4">BF_BC_ODE_DK_2015_2</strain>
    </source>
</reference>
<keyword evidence="1" id="KW-0175">Coiled coil</keyword>
<evidence type="ECO:0000313" key="3">
    <source>
        <dbReference type="EMBL" id="KFX76380.1"/>
    </source>
</evidence>
<evidence type="ECO:0008006" key="7">
    <source>
        <dbReference type="Google" id="ProtNLM"/>
    </source>
</evidence>
<feature type="signal peptide" evidence="2">
    <location>
        <begin position="1"/>
        <end position="19"/>
    </location>
</feature>
<sequence>MKKKLVMVAVLLGALSLGACVDNNESTSVEAVRNAKAEQLKGLAALANAQAEATKITAEAEAALKNAQAEYQKEMTEEAKQKFAVEIERIKAEAEKAIAEAKKAASEAELAILKNADERVQWLYGQYTIAAGELAVLNENFLTRTAGLAQLEAGITTAEANAKINTITLNRSIAAETAKLEVLKDPANANIDKDALNAKKEAALQKYRLANSTVMNNEGAALDADAKGIQEAIDALDRDAIDAVNALSPYSDVVQFTGFEYLYWEATTGPAYRNISSGAYISEVQKLNAVNSFATDLEDAAKKLGTSADTKDKDTAYGRLAAANAQLEDANKMGETTDAEKAAKEQAIKDAKDAIASAKDGIVRAQAVYDGKKTASDEFTAALAAVDVKAYNDAVSAIVALVKANETVAKAFNDANETPTKLWNEYSVLNTLYNNSQNLEELIARCEYNIAYAKERIKFYEVNITNAEAQLAKEKEELANLEKEIAAKKIIVDNAKAALDAELNAE</sequence>
<evidence type="ECO:0000313" key="5">
    <source>
        <dbReference type="EMBL" id="RHH14518.1"/>
    </source>
</evidence>
<name>A0A0I9SDC9_BACFG</name>
<dbReference type="Proteomes" id="UP000266644">
    <property type="component" value="Unassembled WGS sequence"/>
</dbReference>